<reference evidence="12 13" key="1">
    <citation type="submission" date="2020-08" db="EMBL/GenBank/DDBJ databases">
        <title>Novel species isolated from subtropical streams in China.</title>
        <authorList>
            <person name="Lu H."/>
        </authorList>
    </citation>
    <scope>NUCLEOTIDE SEQUENCE [LARGE SCALE GENOMIC DNA]</scope>
    <source>
        <strain evidence="12 13">CCTCC AB 2015119</strain>
    </source>
</reference>
<comment type="similarity">
    <text evidence="4">In the C-terminal section; belongs to the glycosyl hydrolase 73 family.</text>
</comment>
<organism evidence="12 13">
    <name type="scientific">Undibacterium aquatile</name>
    <dbReference type="NCBI Taxonomy" id="1537398"/>
    <lineage>
        <taxon>Bacteria</taxon>
        <taxon>Pseudomonadati</taxon>
        <taxon>Pseudomonadota</taxon>
        <taxon>Betaproteobacteria</taxon>
        <taxon>Burkholderiales</taxon>
        <taxon>Oxalobacteraceae</taxon>
        <taxon>Undibacterium</taxon>
    </lineage>
</organism>
<evidence type="ECO:0000313" key="13">
    <source>
        <dbReference type="Proteomes" id="UP000637632"/>
    </source>
</evidence>
<keyword evidence="13" id="KW-1185">Reference proteome</keyword>
<keyword evidence="12" id="KW-0966">Cell projection</keyword>
<name>A0ABR6XEZ0_9BURK</name>
<feature type="domain" description="Mannosyl-glycoprotein endo-beta-N-acetylglucosamidase-like" evidence="11">
    <location>
        <begin position="151"/>
        <end position="306"/>
    </location>
</feature>
<evidence type="ECO:0000256" key="9">
    <source>
        <dbReference type="ARBA" id="ARBA00023316"/>
    </source>
</evidence>
<dbReference type="PANTHER" id="PTHR33308">
    <property type="entry name" value="PEPTIDOGLYCAN HYDROLASE FLGJ"/>
    <property type="match status" value="1"/>
</dbReference>
<evidence type="ECO:0000259" key="11">
    <source>
        <dbReference type="SMART" id="SM00047"/>
    </source>
</evidence>
<dbReference type="Pfam" id="PF10135">
    <property type="entry name" value="Rod-binding"/>
    <property type="match status" value="1"/>
</dbReference>
<keyword evidence="8" id="KW-0326">Glycosidase</keyword>
<dbReference type="RefSeq" id="WP_190478472.1">
    <property type="nucleotide sequence ID" value="NZ_JACOFT010000002.1"/>
</dbReference>
<dbReference type="InterPro" id="IPR002901">
    <property type="entry name" value="MGlyc_endo_b_GlcNAc-like_dom"/>
</dbReference>
<evidence type="ECO:0000256" key="3">
    <source>
        <dbReference type="ARBA" id="ARBA00006880"/>
    </source>
</evidence>
<comment type="similarity">
    <text evidence="3">In the N-terminal section; belongs to the FlgJ family.</text>
</comment>
<keyword evidence="12" id="KW-0969">Cilium</keyword>
<keyword evidence="9" id="KW-0961">Cell wall biogenesis/degradation</keyword>
<evidence type="ECO:0000256" key="4">
    <source>
        <dbReference type="ARBA" id="ARBA00007974"/>
    </source>
</evidence>
<keyword evidence="6" id="KW-0574">Periplasm</keyword>
<comment type="function">
    <text evidence="1">Flagellum-specific muramidase which hydrolyzes the peptidoglycan layer to assemble the rod structure in the periplasmic space.</text>
</comment>
<dbReference type="Proteomes" id="UP000637632">
    <property type="component" value="Unassembled WGS sequence"/>
</dbReference>
<accession>A0ABR6XEZ0</accession>
<dbReference type="PANTHER" id="PTHR33308:SF9">
    <property type="entry name" value="PEPTIDOGLYCAN HYDROLASE FLGJ"/>
    <property type="match status" value="1"/>
</dbReference>
<evidence type="ECO:0000256" key="2">
    <source>
        <dbReference type="ARBA" id="ARBA00004418"/>
    </source>
</evidence>
<dbReference type="SMART" id="SM00047">
    <property type="entry name" value="LYZ2"/>
    <property type="match status" value="1"/>
</dbReference>
<dbReference type="Pfam" id="PF01832">
    <property type="entry name" value="Glucosaminidase"/>
    <property type="match status" value="1"/>
</dbReference>
<dbReference type="InterPro" id="IPR013377">
    <property type="entry name" value="FlgJ"/>
</dbReference>
<evidence type="ECO:0000256" key="6">
    <source>
        <dbReference type="ARBA" id="ARBA00022764"/>
    </source>
</evidence>
<dbReference type="InterPro" id="IPR019301">
    <property type="entry name" value="Flagellar_prot_FlgJ_N"/>
</dbReference>
<protein>
    <recommendedName>
        <fullName evidence="5">Peptidoglycan hydrolase FlgJ</fullName>
    </recommendedName>
    <alternativeName>
        <fullName evidence="10">Muramidase FlgJ</fullName>
    </alternativeName>
</protein>
<gene>
    <name evidence="12" type="primary">flgJ</name>
    <name evidence="12" type="ORF">H8K26_07495</name>
</gene>
<dbReference type="Gene3D" id="1.10.530.10">
    <property type="match status" value="1"/>
</dbReference>
<dbReference type="Gene3D" id="2.10.70.40">
    <property type="entry name" value="peptidoglycan hydrolase"/>
    <property type="match status" value="1"/>
</dbReference>
<dbReference type="PRINTS" id="PR01002">
    <property type="entry name" value="FLGFLGJ"/>
</dbReference>
<sequence length="307" mass="33065">MIGRADLSDNKLAFDSKSLDGLKQSAKDNSPESIKAAAKQFEALFMNMMLKSMRQAGGQDGAFDNEQTRTYTSMLDQQLSQSMANRGIGLADALVRQLTNNAVSQALQTDDVTAGNGVGISGSIAGNARGISSYLDNLKFEQQPATAAKTSFSGPAHVREFQEKLSADAEAASKATGIPAKFMLGQAALESGWGRREIKTVDGSTSHNIFGMKATSKWKGKTVDAVTTEYVNGVAYRKVEKFKAYDSYADAFKDYAKLLTKNPRYENVIANAKDATSFAVGLQKAGYATDPQYANKLTKIIKQTLST</sequence>
<dbReference type="GO" id="GO:0016787">
    <property type="term" value="F:hydrolase activity"/>
    <property type="evidence" value="ECO:0007669"/>
    <property type="project" value="UniProtKB-KW"/>
</dbReference>
<proteinExistence type="inferred from homology"/>
<evidence type="ECO:0000256" key="1">
    <source>
        <dbReference type="ARBA" id="ARBA00002954"/>
    </source>
</evidence>
<evidence type="ECO:0000256" key="7">
    <source>
        <dbReference type="ARBA" id="ARBA00022801"/>
    </source>
</evidence>
<dbReference type="EMBL" id="JACOFT010000002">
    <property type="protein sequence ID" value="MBC3811283.1"/>
    <property type="molecule type" value="Genomic_DNA"/>
</dbReference>
<evidence type="ECO:0000313" key="12">
    <source>
        <dbReference type="EMBL" id="MBC3811283.1"/>
    </source>
</evidence>
<dbReference type="InterPro" id="IPR051056">
    <property type="entry name" value="Glycosyl_Hydrolase_73"/>
</dbReference>
<evidence type="ECO:0000256" key="10">
    <source>
        <dbReference type="ARBA" id="ARBA00030835"/>
    </source>
</evidence>
<dbReference type="NCBIfam" id="TIGR02541">
    <property type="entry name" value="flagell_FlgJ"/>
    <property type="match status" value="1"/>
</dbReference>
<evidence type="ECO:0000256" key="5">
    <source>
        <dbReference type="ARBA" id="ARBA00013433"/>
    </source>
</evidence>
<keyword evidence="7 12" id="KW-0378">Hydrolase</keyword>
<comment type="caution">
    <text evidence="12">The sequence shown here is derived from an EMBL/GenBank/DDBJ whole genome shotgun (WGS) entry which is preliminary data.</text>
</comment>
<comment type="subcellular location">
    <subcellularLocation>
        <location evidence="2">Periplasm</location>
    </subcellularLocation>
</comment>
<evidence type="ECO:0000256" key="8">
    <source>
        <dbReference type="ARBA" id="ARBA00023295"/>
    </source>
</evidence>
<keyword evidence="12" id="KW-0282">Flagellum</keyword>